<evidence type="ECO:0000313" key="1">
    <source>
        <dbReference type="EMBL" id="MBA4601660.1"/>
    </source>
</evidence>
<dbReference type="EMBL" id="JACEOL010000014">
    <property type="protein sequence ID" value="MBA4601660.1"/>
    <property type="molecule type" value="Genomic_DNA"/>
</dbReference>
<sequence length="231" mass="26750">MNNWKKTAAFLTVISLLFVSGCTFEPKKEEVNLGMHVDLSFAGSLHSMIDRAPLIVFGEYQGINRLENGARNPINPSLPAKNTYHEVEVYDFDVIKILKGELEQDNIQVGMAHKLQLQINDRKKIEINHPLYIKPQEEKKYILFLNYPDPYTNYYTFPFTPHSIQFDHRNVARLLIPPLGDQQQEIQSHDQTYKITIDGFPDKYHDQITGKPLSTLFNLIEVVLKLNHENL</sequence>
<organism evidence="1 2">
    <name type="scientific">Thermoactinomyces mirandus</name>
    <dbReference type="NCBI Taxonomy" id="2756294"/>
    <lineage>
        <taxon>Bacteria</taxon>
        <taxon>Bacillati</taxon>
        <taxon>Bacillota</taxon>
        <taxon>Bacilli</taxon>
        <taxon>Bacillales</taxon>
        <taxon>Thermoactinomycetaceae</taxon>
        <taxon>Thermoactinomyces</taxon>
    </lineage>
</organism>
<gene>
    <name evidence="1" type="ORF">H2C83_04855</name>
</gene>
<comment type="caution">
    <text evidence="1">The sequence shown here is derived from an EMBL/GenBank/DDBJ whole genome shotgun (WGS) entry which is preliminary data.</text>
</comment>
<dbReference type="RefSeq" id="WP_181738371.1">
    <property type="nucleotide sequence ID" value="NZ_JACEOL010000014.1"/>
</dbReference>
<protein>
    <recommendedName>
        <fullName evidence="3">Lipoprotein</fullName>
    </recommendedName>
</protein>
<dbReference type="AlphaFoldDB" id="A0A7W1XRE9"/>
<dbReference type="PROSITE" id="PS51257">
    <property type="entry name" value="PROKAR_LIPOPROTEIN"/>
    <property type="match status" value="1"/>
</dbReference>
<proteinExistence type="predicted"/>
<keyword evidence="2" id="KW-1185">Reference proteome</keyword>
<accession>A0A7W1XRE9</accession>
<evidence type="ECO:0008006" key="3">
    <source>
        <dbReference type="Google" id="ProtNLM"/>
    </source>
</evidence>
<dbReference type="Proteomes" id="UP000538292">
    <property type="component" value="Unassembled WGS sequence"/>
</dbReference>
<name>A0A7W1XRE9_9BACL</name>
<reference evidence="1 2" key="1">
    <citation type="submission" date="2020-07" db="EMBL/GenBank/DDBJ databases">
        <title>Thermoactinomyces phylogeny.</title>
        <authorList>
            <person name="Dunlap C."/>
        </authorList>
    </citation>
    <scope>NUCLEOTIDE SEQUENCE [LARGE SCALE GENOMIC DNA]</scope>
    <source>
        <strain evidence="1 2">AMNI-1</strain>
    </source>
</reference>
<evidence type="ECO:0000313" key="2">
    <source>
        <dbReference type="Proteomes" id="UP000538292"/>
    </source>
</evidence>